<dbReference type="EMBL" id="WBPP01000014">
    <property type="protein sequence ID" value="KAB2397082.1"/>
    <property type="molecule type" value="Genomic_DNA"/>
</dbReference>
<dbReference type="AlphaFoldDB" id="A0A9W7UXH1"/>
<dbReference type="RefSeq" id="WP_151547887.1">
    <property type="nucleotide sequence ID" value="NZ_WBPL01000018.1"/>
</dbReference>
<sequence length="102" mass="12131">MDKGKSIQIKFIVDEEQYKKLEILAKMRELSVPQFCKLTSLQVKIQPARPIVVNDEYVMPESEVLLLKEVKQRYNADNQFLQIDKDFNERLYQYAMKKMEGN</sequence>
<organism evidence="1 2">
    <name type="scientific">Bacillus cereus</name>
    <dbReference type="NCBI Taxonomy" id="1396"/>
    <lineage>
        <taxon>Bacteria</taxon>
        <taxon>Bacillati</taxon>
        <taxon>Bacillota</taxon>
        <taxon>Bacilli</taxon>
        <taxon>Bacillales</taxon>
        <taxon>Bacillaceae</taxon>
        <taxon>Bacillus</taxon>
        <taxon>Bacillus cereus group</taxon>
    </lineage>
</organism>
<evidence type="ECO:0000313" key="1">
    <source>
        <dbReference type="EMBL" id="KAB2397082.1"/>
    </source>
</evidence>
<dbReference type="Proteomes" id="UP000475765">
    <property type="component" value="Unassembled WGS sequence"/>
</dbReference>
<comment type="caution">
    <text evidence="1">The sequence shown here is derived from an EMBL/GenBank/DDBJ whole genome shotgun (WGS) entry which is preliminary data.</text>
</comment>
<gene>
    <name evidence="1" type="ORF">F8172_11555</name>
</gene>
<name>A0A9W7UXH1_BACCE</name>
<proteinExistence type="predicted"/>
<accession>A0A9W7UXH1</accession>
<reference evidence="1 2" key="1">
    <citation type="submission" date="2019-10" db="EMBL/GenBank/DDBJ databases">
        <title>Bacillus from the desert of Cuatro Cinegas, Coahuila.</title>
        <authorList>
            <person name="Olmedo-Alvarez G."/>
            <person name="Saldana S."/>
            <person name="Barcelo D."/>
        </authorList>
    </citation>
    <scope>NUCLEOTIDE SEQUENCE [LARGE SCALE GENOMIC DNA]</scope>
    <source>
        <strain evidence="1 2">CH417_13T</strain>
    </source>
</reference>
<evidence type="ECO:0000313" key="2">
    <source>
        <dbReference type="Proteomes" id="UP000475765"/>
    </source>
</evidence>
<protein>
    <submittedName>
        <fullName evidence="1">Uncharacterized protein</fullName>
    </submittedName>
</protein>